<dbReference type="RefSeq" id="WP_390217489.1">
    <property type="nucleotide sequence ID" value="NZ_JBHSZV010000047.1"/>
</dbReference>
<sequence length="145" mass="16282">MEKFSAKLKGKNEVPPVKTEAFGVAEFVANKNCTKIKFYLEVQDIKNFIQAHIHFGSRDENGPVLAFLFGADLMTLEEQNGISTRRGVITGIITDKDIVDNNVGVDDVSDLLKYMRKELTYVNAHTEQNPGGEIRGQIIPLHKKY</sequence>
<dbReference type="Pfam" id="PF07452">
    <property type="entry name" value="CHRD"/>
    <property type="match status" value="1"/>
</dbReference>
<dbReference type="InterPro" id="IPR010895">
    <property type="entry name" value="CHRD"/>
</dbReference>
<evidence type="ECO:0000313" key="3">
    <source>
        <dbReference type="Proteomes" id="UP001596410"/>
    </source>
</evidence>
<evidence type="ECO:0000259" key="1">
    <source>
        <dbReference type="PROSITE" id="PS50933"/>
    </source>
</evidence>
<protein>
    <submittedName>
        <fullName evidence="2">CHRD domain-containing protein</fullName>
    </submittedName>
</protein>
<accession>A0ABW2EPU9</accession>
<proteinExistence type="predicted"/>
<feature type="domain" description="CHRD" evidence="1">
    <location>
        <begin position="1"/>
        <end position="143"/>
    </location>
</feature>
<name>A0ABW2EPU9_9BACI</name>
<evidence type="ECO:0000313" key="2">
    <source>
        <dbReference type="EMBL" id="MFC7063501.1"/>
    </source>
</evidence>
<dbReference type="PROSITE" id="PS50933">
    <property type="entry name" value="CHRD"/>
    <property type="match status" value="1"/>
</dbReference>
<dbReference type="SMART" id="SM00754">
    <property type="entry name" value="CHRD"/>
    <property type="match status" value="1"/>
</dbReference>
<reference evidence="3" key="1">
    <citation type="journal article" date="2019" name="Int. J. Syst. Evol. Microbiol.">
        <title>The Global Catalogue of Microorganisms (GCM) 10K type strain sequencing project: providing services to taxonomists for standard genome sequencing and annotation.</title>
        <authorList>
            <consortium name="The Broad Institute Genomics Platform"/>
            <consortium name="The Broad Institute Genome Sequencing Center for Infectious Disease"/>
            <person name="Wu L."/>
            <person name="Ma J."/>
        </authorList>
    </citation>
    <scope>NUCLEOTIDE SEQUENCE [LARGE SCALE GENOMIC DNA]</scope>
    <source>
        <strain evidence="3">CGMCC 4.1621</strain>
    </source>
</reference>
<dbReference type="Proteomes" id="UP001596410">
    <property type="component" value="Unassembled WGS sequence"/>
</dbReference>
<gene>
    <name evidence="2" type="ORF">ACFQIC_16945</name>
</gene>
<comment type="caution">
    <text evidence="2">The sequence shown here is derived from an EMBL/GenBank/DDBJ whole genome shotgun (WGS) entry which is preliminary data.</text>
</comment>
<dbReference type="EMBL" id="JBHSZV010000047">
    <property type="protein sequence ID" value="MFC7063501.1"/>
    <property type="molecule type" value="Genomic_DNA"/>
</dbReference>
<organism evidence="2 3">
    <name type="scientific">Halobacillus seohaensis</name>
    <dbReference type="NCBI Taxonomy" id="447421"/>
    <lineage>
        <taxon>Bacteria</taxon>
        <taxon>Bacillati</taxon>
        <taxon>Bacillota</taxon>
        <taxon>Bacilli</taxon>
        <taxon>Bacillales</taxon>
        <taxon>Bacillaceae</taxon>
        <taxon>Halobacillus</taxon>
    </lineage>
</organism>
<keyword evidence="3" id="KW-1185">Reference proteome</keyword>